<dbReference type="InterPro" id="IPR009097">
    <property type="entry name" value="Cyclic_Pdiesterase"/>
</dbReference>
<dbReference type="RefSeq" id="WP_061969090.1">
    <property type="nucleotide sequence ID" value="NZ_FMAV01000001.1"/>
</dbReference>
<dbReference type="NCBIfam" id="NF010223">
    <property type="entry name" value="PRK13679.1"/>
    <property type="match status" value="1"/>
</dbReference>
<keyword evidence="1 2" id="KW-0378">Hydrolase</keyword>
<dbReference type="HAMAP" id="MF_01444">
    <property type="entry name" value="2H_phosphoesterase_YjcG"/>
    <property type="match status" value="1"/>
</dbReference>
<evidence type="ECO:0000313" key="3">
    <source>
        <dbReference type="EMBL" id="KSU84897.1"/>
    </source>
</evidence>
<proteinExistence type="inferred from homology"/>
<comment type="similarity">
    <text evidence="2">Belongs to the 2H phosphoesterase superfamily. YjcG family.</text>
</comment>
<dbReference type="PANTHER" id="PTHR40037:SF1">
    <property type="entry name" value="PHOSPHOESTERASE SAOUHSC_00951-RELATED"/>
    <property type="match status" value="1"/>
</dbReference>
<feature type="active site" description="Proton donor" evidence="2">
    <location>
        <position position="34"/>
    </location>
</feature>
<dbReference type="SUPFAM" id="SSF55144">
    <property type="entry name" value="LigT-like"/>
    <property type="match status" value="1"/>
</dbReference>
<dbReference type="EC" id="3.1.-.-" evidence="2"/>
<reference evidence="3 4" key="1">
    <citation type="journal article" date="2014" name="Antonie Van Leeuwenhoek">
        <title>Fictibacillus enclensis sp. nov., isolated from marine sediment.</title>
        <authorList>
            <person name="Dastager S.G."/>
            <person name="Mawlankar R."/>
            <person name="Srinivasan K."/>
            <person name="Tang S.K."/>
            <person name="Lee J.C."/>
            <person name="Ramana V.V."/>
            <person name="Shouche Y.S."/>
        </authorList>
    </citation>
    <scope>NUCLEOTIDE SEQUENCE [LARGE SCALE GENOMIC DNA]</scope>
    <source>
        <strain evidence="3 4">NIO-1003</strain>
    </source>
</reference>
<protein>
    <recommendedName>
        <fullName evidence="2">Putative phosphoesterase AS030_05055</fullName>
        <ecNumber evidence="2">3.1.-.-</ecNumber>
    </recommendedName>
</protein>
<evidence type="ECO:0000313" key="4">
    <source>
        <dbReference type="Proteomes" id="UP000054099"/>
    </source>
</evidence>
<dbReference type="EMBL" id="LNQN01000001">
    <property type="protein sequence ID" value="KSU84897.1"/>
    <property type="molecule type" value="Genomic_DNA"/>
</dbReference>
<dbReference type="OrthoDB" id="1524661at2"/>
<dbReference type="Pfam" id="PF13563">
    <property type="entry name" value="2_5_RNA_ligase2"/>
    <property type="match status" value="1"/>
</dbReference>
<dbReference type="InterPro" id="IPR050580">
    <property type="entry name" value="2H_phosphoesterase_YjcG-like"/>
</dbReference>
<dbReference type="PANTHER" id="PTHR40037">
    <property type="entry name" value="PHOSPHOESTERASE YJCG-RELATED"/>
    <property type="match status" value="1"/>
</dbReference>
<name>A0A0V8JDA9_9BACL</name>
<organism evidence="3 4">
    <name type="scientific">Fictibacillus enclensis</name>
    <dbReference type="NCBI Taxonomy" id="1017270"/>
    <lineage>
        <taxon>Bacteria</taxon>
        <taxon>Bacillati</taxon>
        <taxon>Bacillota</taxon>
        <taxon>Bacilli</taxon>
        <taxon>Bacillales</taxon>
        <taxon>Fictibacillaceae</taxon>
        <taxon>Fictibacillus</taxon>
    </lineage>
</organism>
<evidence type="ECO:0000256" key="1">
    <source>
        <dbReference type="ARBA" id="ARBA00022801"/>
    </source>
</evidence>
<evidence type="ECO:0000256" key="2">
    <source>
        <dbReference type="HAMAP-Rule" id="MF_01444"/>
    </source>
</evidence>
<feature type="short sequence motif" description="HXTX 1" evidence="2">
    <location>
        <begin position="34"/>
        <end position="37"/>
    </location>
</feature>
<dbReference type="Proteomes" id="UP000054099">
    <property type="component" value="Unassembled WGS sequence"/>
</dbReference>
<gene>
    <name evidence="3" type="ORF">AS030_05055</name>
</gene>
<dbReference type="InterPro" id="IPR022932">
    <property type="entry name" value="YjcG"/>
</dbReference>
<dbReference type="GO" id="GO:0016788">
    <property type="term" value="F:hydrolase activity, acting on ester bonds"/>
    <property type="evidence" value="ECO:0007669"/>
    <property type="project" value="UniProtKB-UniRule"/>
</dbReference>
<dbReference type="AlphaFoldDB" id="A0A0V8JDA9"/>
<comment type="caution">
    <text evidence="3">The sequence shown here is derived from an EMBL/GenBank/DDBJ whole genome shotgun (WGS) entry which is preliminary data.</text>
</comment>
<feature type="active site" description="Proton acceptor" evidence="2">
    <location>
        <position position="115"/>
    </location>
</feature>
<keyword evidence="4" id="KW-1185">Reference proteome</keyword>
<feature type="short sequence motif" description="HXTX 2" evidence="2">
    <location>
        <begin position="115"/>
        <end position="118"/>
    </location>
</feature>
<sequence>MNYGIAIFPSTDLKDKINSYRKRYDPHYSIIDPHITLKDPFVASDSEIDEIVSYIENVAKTAPPIKIHISRVSSFHPVNNVIYLKVNNTEELISLHEKLYEGPLQHEHPYNFVPHLTLAQKLSDVEHADVLERLKMVEAEYKETVNEFHLLKRDEESDRWNVYKTFKLGKEA</sequence>
<accession>A0A0V8JDA9</accession>
<dbReference type="Gene3D" id="3.90.1140.10">
    <property type="entry name" value="Cyclic phosphodiesterase"/>
    <property type="match status" value="1"/>
</dbReference>